<organism evidence="3 4">
    <name type="scientific">Psychroflexus maritimus</name>
    <dbReference type="NCBI Taxonomy" id="2714865"/>
    <lineage>
        <taxon>Bacteria</taxon>
        <taxon>Pseudomonadati</taxon>
        <taxon>Bacteroidota</taxon>
        <taxon>Flavobacteriia</taxon>
        <taxon>Flavobacteriales</taxon>
        <taxon>Flavobacteriaceae</taxon>
        <taxon>Psychroflexus</taxon>
    </lineage>
</organism>
<keyword evidence="1" id="KW-0472">Membrane</keyword>
<sequence>MRIENYIKDLLYRYDCVIVPGLGAFVVKFENAKINSSTNTLFPPRRKLVFNGQLKSDDVLLVNYISQKEYLDLEDAKKYLASYVEDLYQVLQIERSFHLKGLGEIQLTEEDQLTFAPSEKHNFHKASFGLSPFQISALQLQTAATEKADIQLQTPVAKTPKKPYLKYAALLIIAVLAGSFGAYLIDQEKQHKHQESLAKKAEEKIQQEIQSANFFISTPLPTIEIELKNKQTDDLSQLNYHVIAGAFRNKKNAEKKIKQLQDLDYQARYLGKNNYNLHQVAYQSFAQRSEALHLLKKVRATHQKSAWLFVGSLTHNSDLNK</sequence>
<dbReference type="InterPro" id="IPR040495">
    <property type="entry name" value="HU-CCDC81_bac_1"/>
</dbReference>
<gene>
    <name evidence="3" type="ORF">G7034_10250</name>
</gene>
<proteinExistence type="predicted"/>
<dbReference type="Gene3D" id="3.30.70.1070">
    <property type="entry name" value="Sporulation related repeat"/>
    <property type="match status" value="1"/>
</dbReference>
<dbReference type="InterPro" id="IPR041268">
    <property type="entry name" value="HU-CCDC81_bac_2"/>
</dbReference>
<dbReference type="Proteomes" id="UP000643701">
    <property type="component" value="Unassembled WGS sequence"/>
</dbReference>
<evidence type="ECO:0000259" key="2">
    <source>
        <dbReference type="PROSITE" id="PS51724"/>
    </source>
</evidence>
<dbReference type="InterPro" id="IPR007730">
    <property type="entry name" value="SPOR-like_dom"/>
</dbReference>
<keyword evidence="1" id="KW-0812">Transmembrane</keyword>
<keyword evidence="1" id="KW-1133">Transmembrane helix</keyword>
<dbReference type="Pfam" id="PF05036">
    <property type="entry name" value="SPOR"/>
    <property type="match status" value="1"/>
</dbReference>
<protein>
    <submittedName>
        <fullName evidence="3">SPOR domain-containing protein</fullName>
    </submittedName>
</protein>
<dbReference type="Pfam" id="PF18175">
    <property type="entry name" value="HU-CCDC81_bac_2"/>
    <property type="match status" value="1"/>
</dbReference>
<accession>A0A967AE65</accession>
<dbReference type="AlphaFoldDB" id="A0A967AE65"/>
<name>A0A967AE65_9FLAO</name>
<dbReference type="EMBL" id="JAANAS010000083">
    <property type="protein sequence ID" value="NGZ90632.1"/>
    <property type="molecule type" value="Genomic_DNA"/>
</dbReference>
<keyword evidence="4" id="KW-1185">Reference proteome</keyword>
<comment type="caution">
    <text evidence="3">The sequence shown here is derived from an EMBL/GenBank/DDBJ whole genome shotgun (WGS) entry which is preliminary data.</text>
</comment>
<evidence type="ECO:0000256" key="1">
    <source>
        <dbReference type="SAM" id="Phobius"/>
    </source>
</evidence>
<feature type="domain" description="SPOR" evidence="2">
    <location>
        <begin position="234"/>
        <end position="311"/>
    </location>
</feature>
<reference evidence="3" key="1">
    <citation type="submission" date="2020-03" db="EMBL/GenBank/DDBJ databases">
        <title>Psychroflexus Maritimus sp. nov., isolate from marine sediment.</title>
        <authorList>
            <person name="Zhong Y.-L."/>
        </authorList>
    </citation>
    <scope>NUCLEOTIDE SEQUENCE</scope>
    <source>
        <strain evidence="3">C1</strain>
    </source>
</reference>
<dbReference type="RefSeq" id="WP_166400867.1">
    <property type="nucleotide sequence ID" value="NZ_JAANAS010000083.1"/>
</dbReference>
<dbReference type="GO" id="GO:0042834">
    <property type="term" value="F:peptidoglycan binding"/>
    <property type="evidence" value="ECO:0007669"/>
    <property type="project" value="InterPro"/>
</dbReference>
<dbReference type="PROSITE" id="PS51724">
    <property type="entry name" value="SPOR"/>
    <property type="match status" value="1"/>
</dbReference>
<feature type="transmembrane region" description="Helical" evidence="1">
    <location>
        <begin position="167"/>
        <end position="185"/>
    </location>
</feature>
<evidence type="ECO:0000313" key="4">
    <source>
        <dbReference type="Proteomes" id="UP000643701"/>
    </source>
</evidence>
<evidence type="ECO:0000313" key="3">
    <source>
        <dbReference type="EMBL" id="NGZ90632.1"/>
    </source>
</evidence>
<dbReference type="Pfam" id="PF18174">
    <property type="entry name" value="HU-CCDC81_bac_1"/>
    <property type="match status" value="1"/>
</dbReference>
<dbReference type="SUPFAM" id="SSF110997">
    <property type="entry name" value="Sporulation related repeat"/>
    <property type="match status" value="1"/>
</dbReference>
<dbReference type="InterPro" id="IPR036680">
    <property type="entry name" value="SPOR-like_sf"/>
</dbReference>